<feature type="domain" description="Polymerase nucleotidyl transferase" evidence="12">
    <location>
        <begin position="37"/>
        <end position="110"/>
    </location>
</feature>
<evidence type="ECO:0000256" key="4">
    <source>
        <dbReference type="ARBA" id="ARBA00009526"/>
    </source>
</evidence>
<keyword evidence="9" id="KW-0694">RNA-binding</keyword>
<feature type="domain" description="2'-5'-oligoadenylate synthetase 1" evidence="13">
    <location>
        <begin position="163"/>
        <end position="347"/>
    </location>
</feature>
<organism evidence="14 15">
    <name type="scientific">Ceratotherium simum simum</name>
    <name type="common">Southern white rhinoceros</name>
    <dbReference type="NCBI Taxonomy" id="73337"/>
    <lineage>
        <taxon>Eukaryota</taxon>
        <taxon>Metazoa</taxon>
        <taxon>Chordata</taxon>
        <taxon>Craniata</taxon>
        <taxon>Vertebrata</taxon>
        <taxon>Euteleostomi</taxon>
        <taxon>Mammalia</taxon>
        <taxon>Eutheria</taxon>
        <taxon>Laurasiatheria</taxon>
        <taxon>Perissodactyla</taxon>
        <taxon>Rhinocerotidae</taxon>
        <taxon>Ceratotherium</taxon>
    </lineage>
</organism>
<feature type="domain" description="2'-5'-oligoadenylate synthetase 1" evidence="13">
    <location>
        <begin position="590"/>
        <end position="773"/>
    </location>
</feature>
<comment type="cofactor">
    <cofactor evidence="2">
        <name>Mg(2+)</name>
        <dbReference type="ChEBI" id="CHEBI:18420"/>
    </cofactor>
</comment>
<evidence type="ECO:0000256" key="11">
    <source>
        <dbReference type="SAM" id="MobiDB-lite"/>
    </source>
</evidence>
<dbReference type="PROSITE" id="PS00833">
    <property type="entry name" value="25A_SYNTH_2"/>
    <property type="match status" value="2"/>
</dbReference>
<dbReference type="PROSITE" id="PS50152">
    <property type="entry name" value="25A_SYNTH_3"/>
    <property type="match status" value="2"/>
</dbReference>
<dbReference type="InterPro" id="IPR002934">
    <property type="entry name" value="Polymerase_NTP_transf_dom"/>
</dbReference>
<dbReference type="PANTHER" id="PTHR11258">
    <property type="entry name" value="2-5 OLIGOADENYLATE SYNTHETASE"/>
    <property type="match status" value="1"/>
</dbReference>
<evidence type="ECO:0000256" key="5">
    <source>
        <dbReference type="ARBA" id="ARBA00012577"/>
    </source>
</evidence>
<dbReference type="RefSeq" id="XP_004430190.2">
    <property type="nucleotide sequence ID" value="XM_004430133.2"/>
</dbReference>
<dbReference type="Pfam" id="PF10421">
    <property type="entry name" value="OAS1_C"/>
    <property type="match status" value="2"/>
</dbReference>
<dbReference type="EC" id="2.7.7.84" evidence="5"/>
<dbReference type="Proteomes" id="UP000694910">
    <property type="component" value="Unplaced"/>
</dbReference>
<keyword evidence="14" id="KW-1185">Reference proteome</keyword>
<gene>
    <name evidence="15" type="primary">LOC101398866</name>
</gene>
<dbReference type="CDD" id="cd05400">
    <property type="entry name" value="NT_2-5OAS_ClassI-CCAase"/>
    <property type="match status" value="2"/>
</dbReference>
<dbReference type="PROSITE" id="PS00832">
    <property type="entry name" value="25A_SYNTH_1"/>
    <property type="match status" value="2"/>
</dbReference>
<name>A0ABM0HMM6_CERSS</name>
<comment type="similarity">
    <text evidence="4">Belongs to the 2-5A synthase family.</text>
</comment>
<dbReference type="InterPro" id="IPR043518">
    <property type="entry name" value="2-5OAS_N_CS"/>
</dbReference>
<evidence type="ECO:0000256" key="8">
    <source>
        <dbReference type="ARBA" id="ARBA00022859"/>
    </source>
</evidence>
<dbReference type="InterPro" id="IPR018952">
    <property type="entry name" value="2-5-oligoAdlate_synth_1_dom2/C"/>
</dbReference>
<dbReference type="PANTHER" id="PTHR11258:SF13">
    <property type="entry name" value="2'-5'-OLIGOADENYLATE SYNTHASE 1"/>
    <property type="match status" value="1"/>
</dbReference>
<evidence type="ECO:0000313" key="15">
    <source>
        <dbReference type="RefSeq" id="XP_004430190.2"/>
    </source>
</evidence>
<dbReference type="InterPro" id="IPR006117">
    <property type="entry name" value="2-5OAS_C_CS"/>
</dbReference>
<evidence type="ECO:0000259" key="13">
    <source>
        <dbReference type="Pfam" id="PF10421"/>
    </source>
</evidence>
<keyword evidence="8" id="KW-0391">Immunity</keyword>
<dbReference type="SUPFAM" id="SSF81301">
    <property type="entry name" value="Nucleotidyltransferase"/>
    <property type="match status" value="2"/>
</dbReference>
<evidence type="ECO:0000256" key="10">
    <source>
        <dbReference type="ARBA" id="ARBA00023118"/>
    </source>
</evidence>
<keyword evidence="6" id="KW-0963">Cytoplasm</keyword>
<comment type="catalytic activity">
    <reaction evidence="1">
        <text>3 ATP = 5'-triphosphoadenylyl-(2'-&gt;5')-adenylyl-(2'-&gt;5')-adenosine + 2 diphosphate</text>
        <dbReference type="Rhea" id="RHEA:34407"/>
        <dbReference type="ChEBI" id="CHEBI:30616"/>
        <dbReference type="ChEBI" id="CHEBI:33019"/>
        <dbReference type="ChEBI" id="CHEBI:67143"/>
        <dbReference type="EC" id="2.7.7.84"/>
    </reaction>
</comment>
<evidence type="ECO:0000256" key="6">
    <source>
        <dbReference type="ARBA" id="ARBA00022490"/>
    </source>
</evidence>
<feature type="domain" description="Polymerase nucleotidyl transferase" evidence="12">
    <location>
        <begin position="463"/>
        <end position="536"/>
    </location>
</feature>
<accession>A0ABM0HMM6</accession>
<keyword evidence="10" id="KW-0051">Antiviral defense</keyword>
<proteinExistence type="inferred from homology"/>
<dbReference type="Pfam" id="PF01909">
    <property type="entry name" value="NTP_transf_2"/>
    <property type="match status" value="2"/>
</dbReference>
<evidence type="ECO:0000256" key="2">
    <source>
        <dbReference type="ARBA" id="ARBA00001946"/>
    </source>
</evidence>
<protein>
    <recommendedName>
        <fullName evidence="5">2'-5' oligoadenylate synthase</fullName>
        <ecNumber evidence="5">2.7.7.84</ecNumber>
    </recommendedName>
</protein>
<evidence type="ECO:0000256" key="3">
    <source>
        <dbReference type="ARBA" id="ARBA00004496"/>
    </source>
</evidence>
<dbReference type="Gene3D" id="3.30.460.10">
    <property type="entry name" value="Beta Polymerase, domain 2"/>
    <property type="match status" value="2"/>
</dbReference>
<keyword evidence="7" id="KW-0399">Innate immunity</keyword>
<evidence type="ECO:0000256" key="1">
    <source>
        <dbReference type="ARBA" id="ARBA00001112"/>
    </source>
</evidence>
<dbReference type="Gene3D" id="1.10.1410.20">
    <property type="entry name" value="2'-5'-oligoadenylate synthetase 1, domain 2"/>
    <property type="match status" value="2"/>
</dbReference>
<dbReference type="InterPro" id="IPR006116">
    <property type="entry name" value="NT_2-5OAS_ClassI-CCAase"/>
</dbReference>
<evidence type="ECO:0000259" key="12">
    <source>
        <dbReference type="Pfam" id="PF01909"/>
    </source>
</evidence>
<sequence length="809" mass="92721">MDLRNTPARNLDKFIEDYLLPDTQFRRQVREAIDIICSFLKERCFRDAPHAVRVSKVVKGGSSGKGTTLRGRSDADLVVFIDYLTSLQEQFERRGEFIREIRRQLEACQREETFDVEFEVQKQLWERPRALSFVLRSRRLNEGVEFDVLPAFDILGQVTAGYRPDPEIYVLLIKECEHLGKEGEFSPCFTELQRAFLRQRPTKLKSLIRLVKHWYQKCKENRGKPLPPQYALELLTVYAWEQGSGQTEFNTAQGFQTVLELVLKHQQLCIYWTKYYDFDNPVIKEYLSRQLRKPRPVILDPADPTGNVGGGNPSGWQRLAQEARAWLDSACFKKGDGSPVGSWNVPVRPSASSLSPFPPAPLTGSGGRSCKGRRSSGIKGVFGLLRGKGNETKQQPRLRQHPRERLAVSGSQLCSHWLSCPCPSITMDLRKTPAGNLDKFIEDYLLPDTQFRRQVREAIDIICSFLKERCFRDAPHAVRVSKVVKGGSSGKGTTLRGRSDADLVVFLDNFTSFREQFEHRAEIIREIRRQLEACQREETFDVEFEVQKQRRKRPRALSFVLRSRRPNEGVKFDVLPAFDILGQVTTDCMPDPEIYVQLIKECKHLGKAGEFSPCFTELQRAFLRRCPPKLKSLIRLVKHWYQKCKENCGKPLPPQYALELLTVYAWEQGSRQTEFNTAQGFQTVLELVLKHQQLCIYWTKYYNFDDPVIKKYLRRKLRKRRPVILDPADPTGNVGGGNPSGWQRLAQEARAWLDSACFKKGDGSPVGSWNVPVRPSASSLSPFPPAPRSISWRPFLPKKLLLAGGHSRS</sequence>
<dbReference type="InterPro" id="IPR043519">
    <property type="entry name" value="NT_sf"/>
</dbReference>
<dbReference type="GeneID" id="101398866"/>
<reference evidence="15" key="1">
    <citation type="submission" date="2025-08" db="UniProtKB">
        <authorList>
            <consortium name="RefSeq"/>
        </authorList>
    </citation>
    <scope>IDENTIFICATION</scope>
</reference>
<dbReference type="SUPFAM" id="SSF81631">
    <property type="entry name" value="PAP/OAS1 substrate-binding domain"/>
    <property type="match status" value="2"/>
</dbReference>
<evidence type="ECO:0000256" key="7">
    <source>
        <dbReference type="ARBA" id="ARBA00022588"/>
    </source>
</evidence>
<feature type="region of interest" description="Disordered" evidence="11">
    <location>
        <begin position="352"/>
        <end position="373"/>
    </location>
</feature>
<evidence type="ECO:0000256" key="9">
    <source>
        <dbReference type="ARBA" id="ARBA00022884"/>
    </source>
</evidence>
<comment type="subcellular location">
    <subcellularLocation>
        <location evidence="3">Cytoplasm</location>
    </subcellularLocation>
</comment>
<evidence type="ECO:0000313" key="14">
    <source>
        <dbReference type="Proteomes" id="UP000694910"/>
    </source>
</evidence>